<keyword evidence="3" id="KW-1185">Reference proteome</keyword>
<proteinExistence type="predicted"/>
<accession>A0A0L0G6Y6</accession>
<protein>
    <submittedName>
        <fullName evidence="2">Uncharacterized protein</fullName>
    </submittedName>
</protein>
<feature type="compositionally biased region" description="Polar residues" evidence="1">
    <location>
        <begin position="72"/>
        <end position="88"/>
    </location>
</feature>
<name>A0A0L0G6Y6_9EUKA</name>
<gene>
    <name evidence="2" type="ORF">SARC_03022</name>
</gene>
<evidence type="ECO:0000256" key="1">
    <source>
        <dbReference type="SAM" id="MobiDB-lite"/>
    </source>
</evidence>
<reference evidence="2 3" key="1">
    <citation type="submission" date="2011-02" db="EMBL/GenBank/DDBJ databases">
        <title>The Genome Sequence of Sphaeroforma arctica JP610.</title>
        <authorList>
            <consortium name="The Broad Institute Genome Sequencing Platform"/>
            <person name="Russ C."/>
            <person name="Cuomo C."/>
            <person name="Young S.K."/>
            <person name="Zeng Q."/>
            <person name="Gargeya S."/>
            <person name="Alvarado L."/>
            <person name="Berlin A."/>
            <person name="Chapman S.B."/>
            <person name="Chen Z."/>
            <person name="Freedman E."/>
            <person name="Gellesch M."/>
            <person name="Goldberg J."/>
            <person name="Griggs A."/>
            <person name="Gujja S."/>
            <person name="Heilman E."/>
            <person name="Heiman D."/>
            <person name="Howarth C."/>
            <person name="Mehta T."/>
            <person name="Neiman D."/>
            <person name="Pearson M."/>
            <person name="Roberts A."/>
            <person name="Saif S."/>
            <person name="Shea T."/>
            <person name="Shenoy N."/>
            <person name="Sisk P."/>
            <person name="Stolte C."/>
            <person name="Sykes S."/>
            <person name="White J."/>
            <person name="Yandava C."/>
            <person name="Burger G."/>
            <person name="Gray M.W."/>
            <person name="Holland P.W.H."/>
            <person name="King N."/>
            <person name="Lang F.B.F."/>
            <person name="Roger A.J."/>
            <person name="Ruiz-Trillo I."/>
            <person name="Haas B."/>
            <person name="Nusbaum C."/>
            <person name="Birren B."/>
        </authorList>
    </citation>
    <scope>NUCLEOTIDE SEQUENCE [LARGE SCALE GENOMIC DNA]</scope>
    <source>
        <strain evidence="2 3">JP610</strain>
    </source>
</reference>
<sequence length="153" mass="17233">MVTACTNYRDLNDEQLESYKQVLELKAGKTSSTRVLGMNVPIASKNQKALRQCEIEQQRRMFFSDAVDASPETMQQLSDMKSDGSNESIGFPSDIFETNSSNHKKITPETRKLRTQSTTERRKRLMAAPKEPITKPTRSLPVTPSTMPRPGIP</sequence>
<evidence type="ECO:0000313" key="3">
    <source>
        <dbReference type="Proteomes" id="UP000054560"/>
    </source>
</evidence>
<dbReference type="Proteomes" id="UP000054560">
    <property type="component" value="Unassembled WGS sequence"/>
</dbReference>
<dbReference type="EMBL" id="KQ241741">
    <property type="protein sequence ID" value="KNC84780.1"/>
    <property type="molecule type" value="Genomic_DNA"/>
</dbReference>
<dbReference type="RefSeq" id="XP_014158682.1">
    <property type="nucleotide sequence ID" value="XM_014303207.1"/>
</dbReference>
<organism evidence="2 3">
    <name type="scientific">Sphaeroforma arctica JP610</name>
    <dbReference type="NCBI Taxonomy" id="667725"/>
    <lineage>
        <taxon>Eukaryota</taxon>
        <taxon>Ichthyosporea</taxon>
        <taxon>Ichthyophonida</taxon>
        <taxon>Sphaeroforma</taxon>
    </lineage>
</organism>
<feature type="region of interest" description="Disordered" evidence="1">
    <location>
        <begin position="72"/>
        <end position="153"/>
    </location>
</feature>
<feature type="compositionally biased region" description="Polar residues" evidence="1">
    <location>
        <begin position="136"/>
        <end position="146"/>
    </location>
</feature>
<dbReference type="AlphaFoldDB" id="A0A0L0G6Y6"/>
<evidence type="ECO:0000313" key="2">
    <source>
        <dbReference type="EMBL" id="KNC84780.1"/>
    </source>
</evidence>
<dbReference type="GeneID" id="25903526"/>